<dbReference type="AlphaFoldDB" id="A0A7H1DT62"/>
<proteinExistence type="predicted"/>
<dbReference type="KEGG" id="cmaq:H0S70_07085"/>
<keyword evidence="2" id="KW-1185">Reference proteome</keyword>
<protein>
    <submittedName>
        <fullName evidence="1">Uncharacterized protein</fullName>
    </submittedName>
</protein>
<gene>
    <name evidence="1" type="ORF">H0S70_07085</name>
</gene>
<name>A0A7H1DT62_9FLAO</name>
<sequence>MSDIHLIIKKLGTKIDSLQAEKKEILHFLKYFKQCVEDEDFIMVNNTDEDVADSVLSKINSLIQKHKQ</sequence>
<organism evidence="1 2">
    <name type="scientific">Chryseobacterium manosquense</name>
    <dbReference type="NCBI Taxonomy" id="2754694"/>
    <lineage>
        <taxon>Bacteria</taxon>
        <taxon>Pseudomonadati</taxon>
        <taxon>Bacteroidota</taxon>
        <taxon>Flavobacteriia</taxon>
        <taxon>Flavobacteriales</taxon>
        <taxon>Weeksellaceae</taxon>
        <taxon>Chryseobacterium group</taxon>
        <taxon>Chryseobacterium</taxon>
    </lineage>
</organism>
<evidence type="ECO:0000313" key="1">
    <source>
        <dbReference type="EMBL" id="QNS40170.1"/>
    </source>
</evidence>
<dbReference type="Proteomes" id="UP000516438">
    <property type="component" value="Chromosome"/>
</dbReference>
<dbReference type="EMBL" id="CP060203">
    <property type="protein sequence ID" value="QNS40170.1"/>
    <property type="molecule type" value="Genomic_DNA"/>
</dbReference>
<dbReference type="RefSeq" id="WP_188320295.1">
    <property type="nucleotide sequence ID" value="NZ_CP060203.1"/>
</dbReference>
<reference evidence="1 2" key="1">
    <citation type="submission" date="2020-07" db="EMBL/GenBank/DDBJ databases">
        <title>Complete genome and description of Chryseobacterium manosquense strain Marseille-Q2069 sp. nov.</title>
        <authorList>
            <person name="Boxberger M."/>
        </authorList>
    </citation>
    <scope>NUCLEOTIDE SEQUENCE [LARGE SCALE GENOMIC DNA]</scope>
    <source>
        <strain evidence="1 2">Marseille-Q2069</strain>
    </source>
</reference>
<accession>A0A7H1DT62</accession>
<evidence type="ECO:0000313" key="2">
    <source>
        <dbReference type="Proteomes" id="UP000516438"/>
    </source>
</evidence>